<dbReference type="Pfam" id="PF00797">
    <property type="entry name" value="Acetyltransf_2"/>
    <property type="match status" value="1"/>
</dbReference>
<feature type="non-terminal residue" evidence="2">
    <location>
        <position position="1"/>
    </location>
</feature>
<sequence>MEPHSWDMGLELLSTREASDFVEAHGIDMTASRMEVLHAITKAVSAMPFHNLHFLATHPDDRKPPNEQAVKAAMLKGQGGLCFVKQPFVGHLLRALGYVVEVVPGSVTHPGNHIVIVVHDVQAQGDRYVVEVGCGYPSCSAVRIDGEDEHEGFEAVFTDSFLEYRYVKTAGESLIRREHRGGDPPRPVVADSLGRSGEVDGWRRYFDFFYPPSTNGLEQLAQGMQDVCTLPDASPFLASLRAVRWVKGKMIAIKDAKLLEEAEDGQIVVTELQDVSEIRCSACLALHGAKRYSTPADFLPWVDASSDPNHGKQVNSEAVGYLLDAAVANGCKRIVRVTGKGEDPWSPFSILINGLGSMAKAWNQEGERRLRGQREVDYTIIRPGYMGKVDATLGDEVCLALADDGGDLK</sequence>
<name>A0A812WN48_SYMPI</name>
<evidence type="ECO:0008006" key="4">
    <source>
        <dbReference type="Google" id="ProtNLM"/>
    </source>
</evidence>
<dbReference type="SUPFAM" id="SSF51735">
    <property type="entry name" value="NAD(P)-binding Rossmann-fold domains"/>
    <property type="match status" value="1"/>
</dbReference>
<evidence type="ECO:0000313" key="2">
    <source>
        <dbReference type="EMBL" id="CAE7686151.1"/>
    </source>
</evidence>
<evidence type="ECO:0000313" key="3">
    <source>
        <dbReference type="Proteomes" id="UP000649617"/>
    </source>
</evidence>
<proteinExistence type="inferred from homology"/>
<organism evidence="2 3">
    <name type="scientific">Symbiodinium pilosum</name>
    <name type="common">Dinoflagellate</name>
    <dbReference type="NCBI Taxonomy" id="2952"/>
    <lineage>
        <taxon>Eukaryota</taxon>
        <taxon>Sar</taxon>
        <taxon>Alveolata</taxon>
        <taxon>Dinophyceae</taxon>
        <taxon>Suessiales</taxon>
        <taxon>Symbiodiniaceae</taxon>
        <taxon>Symbiodinium</taxon>
    </lineage>
</organism>
<dbReference type="EMBL" id="CAJNIZ010044360">
    <property type="protein sequence ID" value="CAE7686151.1"/>
    <property type="molecule type" value="Genomic_DNA"/>
</dbReference>
<comment type="similarity">
    <text evidence="1">Belongs to the arylamine N-acetyltransferase family.</text>
</comment>
<dbReference type="InterPro" id="IPR001447">
    <property type="entry name" value="Arylamine_N-AcTrfase"/>
</dbReference>
<protein>
    <recommendedName>
        <fullName evidence="4">Arylamine N-acetyltransferase</fullName>
    </recommendedName>
</protein>
<dbReference type="InterPro" id="IPR053710">
    <property type="entry name" value="Arylamine_NAT_domain_sf"/>
</dbReference>
<dbReference type="InterPro" id="IPR036291">
    <property type="entry name" value="NAD(P)-bd_dom_sf"/>
</dbReference>
<comment type="caution">
    <text evidence="2">The sequence shown here is derived from an EMBL/GenBank/DDBJ whole genome shotgun (WGS) entry which is preliminary data.</text>
</comment>
<dbReference type="OrthoDB" id="409769at2759"/>
<dbReference type="Proteomes" id="UP000649617">
    <property type="component" value="Unassembled WGS sequence"/>
</dbReference>
<dbReference type="Gene3D" id="3.30.2140.20">
    <property type="match status" value="1"/>
</dbReference>
<evidence type="ECO:0000256" key="1">
    <source>
        <dbReference type="ARBA" id="ARBA00006547"/>
    </source>
</evidence>
<accession>A0A812WN48</accession>
<dbReference type="AlphaFoldDB" id="A0A812WN48"/>
<dbReference type="SUPFAM" id="SSF54001">
    <property type="entry name" value="Cysteine proteinases"/>
    <property type="match status" value="1"/>
</dbReference>
<dbReference type="GO" id="GO:0016407">
    <property type="term" value="F:acetyltransferase activity"/>
    <property type="evidence" value="ECO:0007669"/>
    <property type="project" value="InterPro"/>
</dbReference>
<gene>
    <name evidence="2" type="ORF">SPIL2461_LOCUS19190</name>
</gene>
<keyword evidence="3" id="KW-1185">Reference proteome</keyword>
<reference evidence="2" key="1">
    <citation type="submission" date="2021-02" db="EMBL/GenBank/DDBJ databases">
        <authorList>
            <person name="Dougan E. K."/>
            <person name="Rhodes N."/>
            <person name="Thang M."/>
            <person name="Chan C."/>
        </authorList>
    </citation>
    <scope>NUCLEOTIDE SEQUENCE</scope>
</reference>
<dbReference type="InterPro" id="IPR038765">
    <property type="entry name" value="Papain-like_cys_pep_sf"/>
</dbReference>